<evidence type="ECO:0000259" key="8">
    <source>
        <dbReference type="Pfam" id="PF21982"/>
    </source>
</evidence>
<evidence type="ECO:0000256" key="4">
    <source>
        <dbReference type="ARBA" id="ARBA00022490"/>
    </source>
</evidence>
<dbReference type="PANTHER" id="PTHR33602:SF1">
    <property type="entry name" value="REGULATORY PROTEIN RECX FAMILY PROTEIN"/>
    <property type="match status" value="1"/>
</dbReference>
<evidence type="ECO:0000256" key="1">
    <source>
        <dbReference type="ARBA" id="ARBA00004496"/>
    </source>
</evidence>
<organism evidence="9 10">
    <name type="scientific">Svornostia abyssi</name>
    <dbReference type="NCBI Taxonomy" id="2898438"/>
    <lineage>
        <taxon>Bacteria</taxon>
        <taxon>Bacillati</taxon>
        <taxon>Actinomycetota</taxon>
        <taxon>Thermoleophilia</taxon>
        <taxon>Solirubrobacterales</taxon>
        <taxon>Baekduiaceae</taxon>
        <taxon>Svornostia</taxon>
    </lineage>
</organism>
<dbReference type="InterPro" id="IPR053924">
    <property type="entry name" value="RecX_HTH_2nd"/>
</dbReference>
<dbReference type="EMBL" id="CP088295">
    <property type="protein sequence ID" value="UUY02467.1"/>
    <property type="molecule type" value="Genomic_DNA"/>
</dbReference>
<dbReference type="Pfam" id="PF21981">
    <property type="entry name" value="RecX_HTH3"/>
    <property type="match status" value="1"/>
</dbReference>
<dbReference type="InterPro" id="IPR053925">
    <property type="entry name" value="RecX_HTH_3rd"/>
</dbReference>
<dbReference type="PANTHER" id="PTHR33602">
    <property type="entry name" value="REGULATORY PROTEIN RECX FAMILY PROTEIN"/>
    <property type="match status" value="1"/>
</dbReference>
<evidence type="ECO:0000256" key="5">
    <source>
        <dbReference type="HAMAP-Rule" id="MF_01114"/>
    </source>
</evidence>
<dbReference type="InterPro" id="IPR036388">
    <property type="entry name" value="WH-like_DNA-bd_sf"/>
</dbReference>
<reference evidence="10" key="1">
    <citation type="submission" date="2021-11" db="EMBL/GenBank/DDBJ databases">
        <title>Cultivation dependent microbiological survey of springs from the worlds oldest radium mine currently devoted to the extraction of radon-saturated water.</title>
        <authorList>
            <person name="Kapinusova G."/>
            <person name="Smrhova T."/>
            <person name="Strejcek M."/>
            <person name="Suman J."/>
            <person name="Jani K."/>
            <person name="Pajer P."/>
            <person name="Uhlik O."/>
        </authorList>
    </citation>
    <scope>NUCLEOTIDE SEQUENCE [LARGE SCALE GENOMIC DNA]</scope>
    <source>
        <strain evidence="10">J379</strain>
    </source>
</reference>
<protein>
    <recommendedName>
        <fullName evidence="3 5">Regulatory protein RecX</fullName>
    </recommendedName>
</protein>
<evidence type="ECO:0000313" key="10">
    <source>
        <dbReference type="Proteomes" id="UP001058860"/>
    </source>
</evidence>
<accession>A0ABY5PDF7</accession>
<keyword evidence="10" id="KW-1185">Reference proteome</keyword>
<dbReference type="HAMAP" id="MF_01114">
    <property type="entry name" value="RecX"/>
    <property type="match status" value="1"/>
</dbReference>
<comment type="function">
    <text evidence="5">Modulates RecA activity.</text>
</comment>
<feature type="domain" description="RecX second three-helical" evidence="6">
    <location>
        <begin position="52"/>
        <end position="93"/>
    </location>
</feature>
<sequence length="152" mass="17338">MSAQRALDLAYRYLGRRDRTVVEMRRHLEGKRVEPDLIDEAVAELLERGYLDDARYARRFAEDRRTLDSWGTDRIEQRLIAVGVDRADIAAALAAQPAEDELQAAIALLQRKLREPPTDDRGREKALGLLVRKGYELEVAYDAVRAFERTGA</sequence>
<keyword evidence="4 5" id="KW-0963">Cytoplasm</keyword>
<comment type="similarity">
    <text evidence="2 5">Belongs to the RecX family.</text>
</comment>
<feature type="domain" description="RecX first three-helical" evidence="8">
    <location>
        <begin position="6"/>
        <end position="45"/>
    </location>
</feature>
<feature type="domain" description="RecX third three-helical" evidence="7">
    <location>
        <begin position="99"/>
        <end position="144"/>
    </location>
</feature>
<evidence type="ECO:0000256" key="3">
    <source>
        <dbReference type="ARBA" id="ARBA00018111"/>
    </source>
</evidence>
<comment type="subcellular location">
    <subcellularLocation>
        <location evidence="1 5">Cytoplasm</location>
    </subcellularLocation>
</comment>
<proteinExistence type="inferred from homology"/>
<gene>
    <name evidence="5" type="primary">recX</name>
    <name evidence="9" type="ORF">LRS13_17400</name>
</gene>
<dbReference type="InterPro" id="IPR053926">
    <property type="entry name" value="RecX_HTH_1st"/>
</dbReference>
<name>A0ABY5PDF7_9ACTN</name>
<dbReference type="Pfam" id="PF02631">
    <property type="entry name" value="RecX_HTH2"/>
    <property type="match status" value="1"/>
</dbReference>
<evidence type="ECO:0000259" key="6">
    <source>
        <dbReference type="Pfam" id="PF02631"/>
    </source>
</evidence>
<dbReference type="Pfam" id="PF21982">
    <property type="entry name" value="RecX_HTH1"/>
    <property type="match status" value="1"/>
</dbReference>
<dbReference type="Gene3D" id="1.10.10.10">
    <property type="entry name" value="Winged helix-like DNA-binding domain superfamily/Winged helix DNA-binding domain"/>
    <property type="match status" value="2"/>
</dbReference>
<evidence type="ECO:0000313" key="9">
    <source>
        <dbReference type="EMBL" id="UUY02467.1"/>
    </source>
</evidence>
<evidence type="ECO:0000256" key="2">
    <source>
        <dbReference type="ARBA" id="ARBA00009695"/>
    </source>
</evidence>
<dbReference type="Proteomes" id="UP001058860">
    <property type="component" value="Chromosome"/>
</dbReference>
<evidence type="ECO:0000259" key="7">
    <source>
        <dbReference type="Pfam" id="PF21981"/>
    </source>
</evidence>
<dbReference type="InterPro" id="IPR003783">
    <property type="entry name" value="Regulatory_RecX"/>
</dbReference>
<dbReference type="RefSeq" id="WP_353862994.1">
    <property type="nucleotide sequence ID" value="NZ_CP088295.1"/>
</dbReference>